<protein>
    <recommendedName>
        <fullName evidence="3">Maf-like protein</fullName>
    </recommendedName>
</protein>
<reference evidence="2" key="1">
    <citation type="submission" date="2017-09" db="EMBL/GenBank/DDBJ databases">
        <title>Depth-based differentiation of microbial function through sediment-hosted aquifers and enrichment of novel symbionts in the deep terrestrial subsurface.</title>
        <authorList>
            <person name="Probst A.J."/>
            <person name="Ladd B."/>
            <person name="Jarett J.K."/>
            <person name="Geller-Mcgrath D.E."/>
            <person name="Sieber C.M.K."/>
            <person name="Emerson J.B."/>
            <person name="Anantharaman K."/>
            <person name="Thomas B.C."/>
            <person name="Malmstrom R."/>
            <person name="Stieglmeier M."/>
            <person name="Klingl A."/>
            <person name="Woyke T."/>
            <person name="Ryan C.M."/>
            <person name="Banfield J.F."/>
        </authorList>
    </citation>
    <scope>NUCLEOTIDE SEQUENCE [LARGE SCALE GENOMIC DNA]</scope>
</reference>
<name>A0A2H0YSZ4_9BACT</name>
<sequence length="137" mass="15923">MKIGIISSMHHSEKMLEVGKELEKLGHTFVCSKFVNNFLGHDDEKKEEIKLDQKYNQDAIREFWHDMQDVDAVLALNLDRKGIKNYIGGNTFLELGFAHVLNKKIFLYYPIPDIHFYDTEIKAMRPVIINGDLTKIV</sequence>
<comment type="caution">
    <text evidence="1">The sequence shown here is derived from an EMBL/GenBank/DDBJ whole genome shotgun (WGS) entry which is preliminary data.</text>
</comment>
<proteinExistence type="predicted"/>
<dbReference type="Proteomes" id="UP000228711">
    <property type="component" value="Unassembled WGS sequence"/>
</dbReference>
<evidence type="ECO:0008006" key="3">
    <source>
        <dbReference type="Google" id="ProtNLM"/>
    </source>
</evidence>
<dbReference type="AlphaFoldDB" id="A0A2H0YSZ4"/>
<gene>
    <name evidence="1" type="ORF">COT25_02315</name>
</gene>
<evidence type="ECO:0000313" key="2">
    <source>
        <dbReference type="Proteomes" id="UP000228711"/>
    </source>
</evidence>
<dbReference type="EMBL" id="PEXV01000080">
    <property type="protein sequence ID" value="PIS41580.1"/>
    <property type="molecule type" value="Genomic_DNA"/>
</dbReference>
<accession>A0A2H0YSZ4</accession>
<evidence type="ECO:0000313" key="1">
    <source>
        <dbReference type="EMBL" id="PIS41580.1"/>
    </source>
</evidence>
<organism evidence="1 2">
    <name type="scientific">Candidatus Kerfeldbacteria bacterium CG08_land_8_20_14_0_20_42_7</name>
    <dbReference type="NCBI Taxonomy" id="2014245"/>
    <lineage>
        <taxon>Bacteria</taxon>
        <taxon>Candidatus Kerfeldiibacteriota</taxon>
    </lineage>
</organism>